<keyword evidence="4" id="KW-1185">Reference proteome</keyword>
<dbReference type="PANTHER" id="PTHR12436:SF4">
    <property type="entry name" value="LEUKOCYTE RECEPTOR CLUSTER MEMBER 8"/>
    <property type="match status" value="1"/>
</dbReference>
<proteinExistence type="predicted"/>
<sequence>MSKKDLSDEAALIVGFRVDKKSIRGWNQHNQENANKEIETGGDGGHNKSTRKFANKNQYNINNVQNSNSFTTFNGYGDVTKNINNIHYENSNGGGNFQSEVDLKSEGSMEEWYKAQYFDYYFKSYKANGLDDATSSQYAHTCVSELEKSGYIKNAIKSQMGPGVDNNDTKTVNFDNDDDKNSKKNGMRKRRSTFSPNGNNNNNQKLQNWIYKLMSTYRSNGTSEEDIEWNKKLSCYSSYIFEKCKASNKSIDWDLQKLPNREVIQNFKIKQEMEVEYKKQESQQLPQVYNPSFSGNLNQNELNNIQSGVADVQRFDLNSQSPIGNSNCKTRKRFTSKFESLNDNDKNDETMNTTNAKSDKEIEFQKSKKVKENKKKTRKLNVYINPCEDESNNKKDSRNSSYILDADGNKRLSWEQILALGRSTEKIIGLSTALEKPYLRLTASPDPNMVRPENILKKSLEFVLSNYLNYNFGSISSTFKYLGDNKRTNDNNERKKKYDWKYLEEQFRSIRQDLTVQGIKNNFTIQVYEMNGRIALENHDLGQFNQCQARLKELYSLNLVEFEHSNREEFLCYYIIYVTLQNMKTDIIRVLDEVQQYKTYRGIKFALQISKSVMDGNYRRYFMLRKNAPWESGHLLDIFRNRQLLIALTTMTKAFRFIEIPLITLSLGFNSNIECVSFLKSQNAIFTDNFDSNSNVNLESLKIDCKSSFPIFSSSPLLLNRKVQALG</sequence>
<dbReference type="Proteomes" id="UP001311799">
    <property type="component" value="Unassembled WGS sequence"/>
</dbReference>
<feature type="domain" description="PCI" evidence="2">
    <location>
        <begin position="540"/>
        <end position="717"/>
    </location>
</feature>
<dbReference type="PROSITE" id="PS50250">
    <property type="entry name" value="PCI"/>
    <property type="match status" value="1"/>
</dbReference>
<evidence type="ECO:0000256" key="1">
    <source>
        <dbReference type="SAM" id="MobiDB-lite"/>
    </source>
</evidence>
<dbReference type="InterPro" id="IPR005062">
    <property type="entry name" value="SAC3/GANP/THP3_conserved"/>
</dbReference>
<feature type="region of interest" description="Disordered" evidence="1">
    <location>
        <begin position="162"/>
        <end position="203"/>
    </location>
</feature>
<gene>
    <name evidence="3" type="ORF">RS030_192843</name>
</gene>
<protein>
    <submittedName>
        <fullName evidence="3">SAC3 GANP domain</fullName>
    </submittedName>
</protein>
<feature type="compositionally biased region" description="Basic residues" evidence="1">
    <location>
        <begin position="183"/>
        <end position="192"/>
    </location>
</feature>
<dbReference type="InterPro" id="IPR045107">
    <property type="entry name" value="SAC3/GANP/THP3"/>
</dbReference>
<dbReference type="PANTHER" id="PTHR12436">
    <property type="entry name" value="80 KDA MCM3-ASSOCIATED PROTEIN"/>
    <property type="match status" value="1"/>
</dbReference>
<evidence type="ECO:0000259" key="2">
    <source>
        <dbReference type="PROSITE" id="PS50250"/>
    </source>
</evidence>
<organism evidence="3 4">
    <name type="scientific">Cryptosporidium xiaoi</name>
    <dbReference type="NCBI Taxonomy" id="659607"/>
    <lineage>
        <taxon>Eukaryota</taxon>
        <taxon>Sar</taxon>
        <taxon>Alveolata</taxon>
        <taxon>Apicomplexa</taxon>
        <taxon>Conoidasida</taxon>
        <taxon>Coccidia</taxon>
        <taxon>Eucoccidiorida</taxon>
        <taxon>Eimeriorina</taxon>
        <taxon>Cryptosporidiidae</taxon>
        <taxon>Cryptosporidium</taxon>
    </lineage>
</organism>
<reference evidence="3 4" key="1">
    <citation type="submission" date="2023-10" db="EMBL/GenBank/DDBJ databases">
        <title>Comparative genomics analysis reveals potential genetic determinants of host preference in Cryptosporidium xiaoi.</title>
        <authorList>
            <person name="Xiao L."/>
            <person name="Li J."/>
        </authorList>
    </citation>
    <scope>NUCLEOTIDE SEQUENCE [LARGE SCALE GENOMIC DNA]</scope>
    <source>
        <strain evidence="3 4">52996</strain>
    </source>
</reference>
<feature type="region of interest" description="Disordered" evidence="1">
    <location>
        <begin position="340"/>
        <end position="359"/>
    </location>
</feature>
<dbReference type="InterPro" id="IPR000717">
    <property type="entry name" value="PCI_dom"/>
</dbReference>
<dbReference type="AlphaFoldDB" id="A0AAV9XZF8"/>
<accession>A0AAV9XZF8</accession>
<evidence type="ECO:0000313" key="3">
    <source>
        <dbReference type="EMBL" id="KAK6590047.1"/>
    </source>
</evidence>
<dbReference type="EMBL" id="JAWDEY010000010">
    <property type="protein sequence ID" value="KAK6590047.1"/>
    <property type="molecule type" value="Genomic_DNA"/>
</dbReference>
<dbReference type="GO" id="GO:0005634">
    <property type="term" value="C:nucleus"/>
    <property type="evidence" value="ECO:0007669"/>
    <property type="project" value="TreeGrafter"/>
</dbReference>
<feature type="region of interest" description="Disordered" evidence="1">
    <location>
        <begin position="27"/>
        <end position="50"/>
    </location>
</feature>
<evidence type="ECO:0000313" key="4">
    <source>
        <dbReference type="Proteomes" id="UP001311799"/>
    </source>
</evidence>
<comment type="caution">
    <text evidence="3">The sequence shown here is derived from an EMBL/GenBank/DDBJ whole genome shotgun (WGS) entry which is preliminary data.</text>
</comment>
<name>A0AAV9XZF8_9CRYT</name>
<dbReference type="Pfam" id="PF03399">
    <property type="entry name" value="SAC3_GANP"/>
    <property type="match status" value="1"/>
</dbReference>
<dbReference type="Gene3D" id="1.25.40.990">
    <property type="match status" value="1"/>
</dbReference>